<dbReference type="PANTHER" id="PTHR40074">
    <property type="entry name" value="O-ACETYLTRANSFERASE WECH"/>
    <property type="match status" value="1"/>
</dbReference>
<evidence type="ECO:0000313" key="12">
    <source>
        <dbReference type="Proteomes" id="UP000702954"/>
    </source>
</evidence>
<feature type="transmembrane region" description="Helical" evidence="7">
    <location>
        <begin position="152"/>
        <end position="172"/>
    </location>
</feature>
<protein>
    <submittedName>
        <fullName evidence="10">Acyltransferase-like protein</fullName>
    </submittedName>
</protein>
<comment type="similarity">
    <text evidence="2">Belongs to the acyltransferase 3 family.</text>
</comment>
<evidence type="ECO:0000313" key="9">
    <source>
        <dbReference type="EMBL" id="GBU05932.1"/>
    </source>
</evidence>
<comment type="subcellular location">
    <subcellularLocation>
        <location evidence="1">Cell membrane</location>
        <topology evidence="1">Multi-pass membrane protein</topology>
    </subcellularLocation>
</comment>
<keyword evidence="6 7" id="KW-0472">Membrane</keyword>
<evidence type="ECO:0000256" key="7">
    <source>
        <dbReference type="SAM" id="Phobius"/>
    </source>
</evidence>
<dbReference type="EMBL" id="SLZV01000003">
    <property type="protein sequence ID" value="TCS69652.1"/>
    <property type="molecule type" value="Genomic_DNA"/>
</dbReference>
<comment type="caution">
    <text evidence="10">The sequence shown here is derived from an EMBL/GenBank/DDBJ whole genome shotgun (WGS) entry which is preliminary data.</text>
</comment>
<evidence type="ECO:0000256" key="6">
    <source>
        <dbReference type="ARBA" id="ARBA00023136"/>
    </source>
</evidence>
<dbReference type="InterPro" id="IPR002656">
    <property type="entry name" value="Acyl_transf_3_dom"/>
</dbReference>
<gene>
    <name evidence="10" type="ORF">EDD74_103102</name>
    <name evidence="9" type="ORF">FAEUMB_24730</name>
</gene>
<reference evidence="10 11" key="2">
    <citation type="submission" date="2019-03" db="EMBL/GenBank/DDBJ databases">
        <title>Genomic Encyclopedia of Type Strains, Phase IV (KMG-IV): sequencing the most valuable type-strain genomes for metagenomic binning, comparative biology and taxonomic classification.</title>
        <authorList>
            <person name="Goeker M."/>
        </authorList>
    </citation>
    <scope>NUCLEOTIDE SEQUENCE [LARGE SCALE GENOMIC DNA]</scope>
    <source>
        <strain evidence="10 11">DSM 103426</strain>
    </source>
</reference>
<name>A0A4R3JTG8_9FIRM</name>
<dbReference type="GO" id="GO:0016413">
    <property type="term" value="F:O-acetyltransferase activity"/>
    <property type="evidence" value="ECO:0007669"/>
    <property type="project" value="TreeGrafter"/>
</dbReference>
<keyword evidence="10" id="KW-0808">Transferase</keyword>
<accession>A0A4R3JTG8</accession>
<evidence type="ECO:0000256" key="2">
    <source>
        <dbReference type="ARBA" id="ARBA00007400"/>
    </source>
</evidence>
<evidence type="ECO:0000313" key="11">
    <source>
        <dbReference type="Proteomes" id="UP000294613"/>
    </source>
</evidence>
<dbReference type="RefSeq" id="WP_116442098.1">
    <property type="nucleotide sequence ID" value="NZ_BHEO01000008.1"/>
</dbReference>
<sequence>MIMNTKSNRNLNIEILRIIAMFLIIMGHSIGHTYLLESIPQNSINYYLVSLLQIISYPATNIYVMISGYLLCEKQFKVKRIFTIWCQVFFYSIVLMLAVGIIDRGLFSITSFIKVLMPISGNQYWFARVYIGLYLLMPFINKFILSLNKKNYQAFLLVCFILFSLWRSFIPFAKTLNGEGGNSIIWFVVLYCFGAYLKLYGFSEKLTIKKQLIYVSGLLLFSFSSRLAITWISNLIGLNGAGSSLFTEFTSFPMLLTAWLITNFVVKSSKNLGGVFKVYSMVF</sequence>
<dbReference type="Proteomes" id="UP000702954">
    <property type="component" value="Unassembled WGS sequence"/>
</dbReference>
<dbReference type="AlphaFoldDB" id="A0A4R3JTG8"/>
<feature type="transmembrane region" description="Helical" evidence="7">
    <location>
        <begin position="122"/>
        <end position="140"/>
    </location>
</feature>
<evidence type="ECO:0000256" key="4">
    <source>
        <dbReference type="ARBA" id="ARBA00022692"/>
    </source>
</evidence>
<keyword evidence="10" id="KW-0012">Acyltransferase</keyword>
<keyword evidence="5 7" id="KW-1133">Transmembrane helix</keyword>
<feature type="transmembrane region" description="Helical" evidence="7">
    <location>
        <begin position="15"/>
        <end position="35"/>
    </location>
</feature>
<dbReference type="Proteomes" id="UP000294613">
    <property type="component" value="Unassembled WGS sequence"/>
</dbReference>
<evidence type="ECO:0000256" key="5">
    <source>
        <dbReference type="ARBA" id="ARBA00022989"/>
    </source>
</evidence>
<reference evidence="9 12" key="1">
    <citation type="journal article" date="2018" name="Int. J. Syst. Evol. Microbiol.">
        <title>Draft Genome Sequence of Faecalimonas umbilicata JCM 30896T, an Acetate-Producing Bacterium Isolated from Human Feces.</title>
        <authorList>
            <person name="Sakamoto M."/>
            <person name="Ikeyama N."/>
            <person name="Yuki M."/>
            <person name="Ohkuma M."/>
        </authorList>
    </citation>
    <scope>NUCLEOTIDE SEQUENCE [LARGE SCALE GENOMIC DNA]</scope>
    <source>
        <strain evidence="9 12">EGH7</strain>
    </source>
</reference>
<dbReference type="EMBL" id="BHEO01000008">
    <property type="protein sequence ID" value="GBU05932.1"/>
    <property type="molecule type" value="Genomic_DNA"/>
</dbReference>
<feature type="transmembrane region" description="Helical" evidence="7">
    <location>
        <begin position="47"/>
        <end position="72"/>
    </location>
</feature>
<feature type="transmembrane region" description="Helical" evidence="7">
    <location>
        <begin position="245"/>
        <end position="266"/>
    </location>
</feature>
<evidence type="ECO:0000313" key="10">
    <source>
        <dbReference type="EMBL" id="TCS69652.1"/>
    </source>
</evidence>
<dbReference type="PANTHER" id="PTHR40074:SF2">
    <property type="entry name" value="O-ACETYLTRANSFERASE WECH"/>
    <property type="match status" value="1"/>
</dbReference>
<evidence type="ECO:0000256" key="1">
    <source>
        <dbReference type="ARBA" id="ARBA00004651"/>
    </source>
</evidence>
<organism evidence="10 11">
    <name type="scientific">Faecalimonas umbilicata</name>
    <dbReference type="NCBI Taxonomy" id="1912855"/>
    <lineage>
        <taxon>Bacteria</taxon>
        <taxon>Bacillati</taxon>
        <taxon>Bacillota</taxon>
        <taxon>Clostridia</taxon>
        <taxon>Lachnospirales</taxon>
        <taxon>Lachnospiraceae</taxon>
        <taxon>Faecalimonas</taxon>
    </lineage>
</organism>
<dbReference type="Pfam" id="PF01757">
    <property type="entry name" value="Acyl_transf_3"/>
    <property type="match status" value="1"/>
</dbReference>
<keyword evidence="12" id="KW-1185">Reference proteome</keyword>
<dbReference type="GO" id="GO:0005886">
    <property type="term" value="C:plasma membrane"/>
    <property type="evidence" value="ECO:0007669"/>
    <property type="project" value="UniProtKB-SubCell"/>
</dbReference>
<keyword evidence="3" id="KW-1003">Cell membrane</keyword>
<feature type="transmembrane region" description="Helical" evidence="7">
    <location>
        <begin position="184"/>
        <end position="200"/>
    </location>
</feature>
<feature type="transmembrane region" description="Helical" evidence="7">
    <location>
        <begin position="212"/>
        <end position="233"/>
    </location>
</feature>
<proteinExistence type="inferred from homology"/>
<dbReference type="GO" id="GO:0009246">
    <property type="term" value="P:enterobacterial common antigen biosynthetic process"/>
    <property type="evidence" value="ECO:0007669"/>
    <property type="project" value="TreeGrafter"/>
</dbReference>
<keyword evidence="4 7" id="KW-0812">Transmembrane</keyword>
<evidence type="ECO:0000259" key="8">
    <source>
        <dbReference type="Pfam" id="PF01757"/>
    </source>
</evidence>
<evidence type="ECO:0000256" key="3">
    <source>
        <dbReference type="ARBA" id="ARBA00022475"/>
    </source>
</evidence>
<feature type="transmembrane region" description="Helical" evidence="7">
    <location>
        <begin position="84"/>
        <end position="102"/>
    </location>
</feature>
<feature type="domain" description="Acyltransferase 3" evidence="8">
    <location>
        <begin position="11"/>
        <end position="258"/>
    </location>
</feature>